<reference evidence="1" key="2">
    <citation type="submission" date="2021-01" db="EMBL/GenBank/DDBJ databases">
        <authorList>
            <person name="Schikora-Tamarit M.A."/>
        </authorList>
    </citation>
    <scope>NUCLEOTIDE SEQUENCE</scope>
    <source>
        <strain evidence="1">CBS6341</strain>
    </source>
</reference>
<evidence type="ECO:0000313" key="2">
    <source>
        <dbReference type="Proteomes" id="UP000769528"/>
    </source>
</evidence>
<evidence type="ECO:0000313" key="1">
    <source>
        <dbReference type="EMBL" id="KAH3676006.1"/>
    </source>
</evidence>
<name>A0A9P8TEK8_9ASCO</name>
<dbReference type="Proteomes" id="UP000769528">
    <property type="component" value="Unassembled WGS sequence"/>
</dbReference>
<protein>
    <submittedName>
        <fullName evidence="1">Uncharacterized protein</fullName>
    </submittedName>
</protein>
<dbReference type="AlphaFoldDB" id="A0A9P8TEK8"/>
<dbReference type="EMBL" id="JAEUBF010000681">
    <property type="protein sequence ID" value="KAH3676006.1"/>
    <property type="molecule type" value="Genomic_DNA"/>
</dbReference>
<reference evidence="1" key="1">
    <citation type="journal article" date="2021" name="Open Biol.">
        <title>Shared evolutionary footprints suggest mitochondrial oxidative damage underlies multiple complex I losses in fungi.</title>
        <authorList>
            <person name="Schikora-Tamarit M.A."/>
            <person name="Marcet-Houben M."/>
            <person name="Nosek J."/>
            <person name="Gabaldon T."/>
        </authorList>
    </citation>
    <scope>NUCLEOTIDE SEQUENCE</scope>
    <source>
        <strain evidence="1">CBS6341</strain>
    </source>
</reference>
<comment type="caution">
    <text evidence="1">The sequence shown here is derived from an EMBL/GenBank/DDBJ whole genome shotgun (WGS) entry which is preliminary data.</text>
</comment>
<accession>A0A9P8TEK8</accession>
<gene>
    <name evidence="1" type="ORF">WICMUC_002302</name>
</gene>
<organism evidence="1 2">
    <name type="scientific">Wickerhamomyces mucosus</name>
    <dbReference type="NCBI Taxonomy" id="1378264"/>
    <lineage>
        <taxon>Eukaryota</taxon>
        <taxon>Fungi</taxon>
        <taxon>Dikarya</taxon>
        <taxon>Ascomycota</taxon>
        <taxon>Saccharomycotina</taxon>
        <taxon>Saccharomycetes</taxon>
        <taxon>Phaffomycetales</taxon>
        <taxon>Wickerhamomycetaceae</taxon>
        <taxon>Wickerhamomyces</taxon>
    </lineage>
</organism>
<keyword evidence="2" id="KW-1185">Reference proteome</keyword>
<sequence length="84" mass="9403">MHQHEEGYSYQQQSMNFSFSNNKIFDNPGTLFNSDCNFELNETATIGLPNSLAAFKVDNVDDEILSLDDSMKAKVEPNLALANL</sequence>
<proteinExistence type="predicted"/>